<keyword evidence="2" id="KW-1185">Reference proteome</keyword>
<protein>
    <submittedName>
        <fullName evidence="1">Uncharacterized protein</fullName>
    </submittedName>
</protein>
<evidence type="ECO:0000313" key="1">
    <source>
        <dbReference type="EMBL" id="KAF9501428.1"/>
    </source>
</evidence>
<dbReference type="Proteomes" id="UP000807025">
    <property type="component" value="Unassembled WGS sequence"/>
</dbReference>
<evidence type="ECO:0000313" key="2">
    <source>
        <dbReference type="Proteomes" id="UP000807025"/>
    </source>
</evidence>
<organism evidence="1 2">
    <name type="scientific">Pleurotus eryngii</name>
    <name type="common">Boletus of the steppes</name>
    <dbReference type="NCBI Taxonomy" id="5323"/>
    <lineage>
        <taxon>Eukaryota</taxon>
        <taxon>Fungi</taxon>
        <taxon>Dikarya</taxon>
        <taxon>Basidiomycota</taxon>
        <taxon>Agaricomycotina</taxon>
        <taxon>Agaricomycetes</taxon>
        <taxon>Agaricomycetidae</taxon>
        <taxon>Agaricales</taxon>
        <taxon>Pleurotineae</taxon>
        <taxon>Pleurotaceae</taxon>
        <taxon>Pleurotus</taxon>
    </lineage>
</organism>
<dbReference type="EMBL" id="MU154523">
    <property type="protein sequence ID" value="KAF9501428.1"/>
    <property type="molecule type" value="Genomic_DNA"/>
</dbReference>
<accession>A0A9P6DK53</accession>
<reference evidence="1" key="1">
    <citation type="submission" date="2020-11" db="EMBL/GenBank/DDBJ databases">
        <authorList>
            <consortium name="DOE Joint Genome Institute"/>
            <person name="Ahrendt S."/>
            <person name="Riley R."/>
            <person name="Andreopoulos W."/>
            <person name="Labutti K."/>
            <person name="Pangilinan J."/>
            <person name="Ruiz-Duenas F.J."/>
            <person name="Barrasa J.M."/>
            <person name="Sanchez-Garcia M."/>
            <person name="Camarero S."/>
            <person name="Miyauchi S."/>
            <person name="Serrano A."/>
            <person name="Linde D."/>
            <person name="Babiker R."/>
            <person name="Drula E."/>
            <person name="Ayuso-Fernandez I."/>
            <person name="Pacheco R."/>
            <person name="Padilla G."/>
            <person name="Ferreira P."/>
            <person name="Barriuso J."/>
            <person name="Kellner H."/>
            <person name="Castanera R."/>
            <person name="Alfaro M."/>
            <person name="Ramirez L."/>
            <person name="Pisabarro A.G."/>
            <person name="Kuo A."/>
            <person name="Tritt A."/>
            <person name="Lipzen A."/>
            <person name="He G."/>
            <person name="Yan M."/>
            <person name="Ng V."/>
            <person name="Cullen D."/>
            <person name="Martin F."/>
            <person name="Rosso M.-N."/>
            <person name="Henrissat B."/>
            <person name="Hibbett D."/>
            <person name="Martinez A.T."/>
            <person name="Grigoriev I.V."/>
        </authorList>
    </citation>
    <scope>NUCLEOTIDE SEQUENCE</scope>
    <source>
        <strain evidence="1">ATCC 90797</strain>
    </source>
</reference>
<gene>
    <name evidence="1" type="ORF">BDN71DRAFT_1439000</name>
</gene>
<comment type="caution">
    <text evidence="1">The sequence shown here is derived from an EMBL/GenBank/DDBJ whole genome shotgun (WGS) entry which is preliminary data.</text>
</comment>
<sequence length="112" mass="12449">MSTERAIVRRPSDTYAASSSLITFTLAFFPDVALLANLRWCPIGQDQMMAQLCTSNKLDVVSGDRSEVVRRVNQAAESASPPREEILLKTFIEEVIGTRDALDSSSLILWCR</sequence>
<dbReference type="AlphaFoldDB" id="A0A9P6DK53"/>
<proteinExistence type="predicted"/>
<name>A0A9P6DK53_PLEER</name>